<name>A0A2P2IP74_RHIMU</name>
<dbReference type="EMBL" id="GGEC01002542">
    <property type="protein sequence ID" value="MBW83025.1"/>
    <property type="molecule type" value="Transcribed_RNA"/>
</dbReference>
<organism evidence="1">
    <name type="scientific">Rhizophora mucronata</name>
    <name type="common">Asiatic mangrove</name>
    <dbReference type="NCBI Taxonomy" id="61149"/>
    <lineage>
        <taxon>Eukaryota</taxon>
        <taxon>Viridiplantae</taxon>
        <taxon>Streptophyta</taxon>
        <taxon>Embryophyta</taxon>
        <taxon>Tracheophyta</taxon>
        <taxon>Spermatophyta</taxon>
        <taxon>Magnoliopsida</taxon>
        <taxon>eudicotyledons</taxon>
        <taxon>Gunneridae</taxon>
        <taxon>Pentapetalae</taxon>
        <taxon>rosids</taxon>
        <taxon>fabids</taxon>
        <taxon>Malpighiales</taxon>
        <taxon>Rhizophoraceae</taxon>
        <taxon>Rhizophora</taxon>
    </lineage>
</organism>
<evidence type="ECO:0000313" key="1">
    <source>
        <dbReference type="EMBL" id="MBW83025.1"/>
    </source>
</evidence>
<sequence length="67" mass="7711">MRNRIPVIRRLMQIGETGSLACQYGRSIQRNILGAASNRCISSKCCQSPEQRKENYLFLSPFPFLFD</sequence>
<dbReference type="AlphaFoldDB" id="A0A2P2IP74"/>
<reference evidence="1" key="1">
    <citation type="submission" date="2018-02" db="EMBL/GenBank/DDBJ databases">
        <title>Rhizophora mucronata_Transcriptome.</title>
        <authorList>
            <person name="Meera S.P."/>
            <person name="Sreeshan A."/>
            <person name="Augustine A."/>
        </authorList>
    </citation>
    <scope>NUCLEOTIDE SEQUENCE</scope>
    <source>
        <tissue evidence="1">Leaf</tissue>
    </source>
</reference>
<proteinExistence type="predicted"/>
<accession>A0A2P2IP74</accession>
<protein>
    <submittedName>
        <fullName evidence="1">Uncharacterized protein</fullName>
    </submittedName>
</protein>